<dbReference type="Pfam" id="PF00892">
    <property type="entry name" value="EamA"/>
    <property type="match status" value="2"/>
</dbReference>
<dbReference type="PANTHER" id="PTHR32322:SF2">
    <property type="entry name" value="EAMA DOMAIN-CONTAINING PROTEIN"/>
    <property type="match status" value="1"/>
</dbReference>
<comment type="caution">
    <text evidence="8">The sequence shown here is derived from an EMBL/GenBank/DDBJ whole genome shotgun (WGS) entry which is preliminary data.</text>
</comment>
<evidence type="ECO:0000259" key="7">
    <source>
        <dbReference type="Pfam" id="PF00892"/>
    </source>
</evidence>
<dbReference type="SUPFAM" id="SSF103481">
    <property type="entry name" value="Multidrug resistance efflux transporter EmrE"/>
    <property type="match status" value="2"/>
</dbReference>
<evidence type="ECO:0000256" key="6">
    <source>
        <dbReference type="SAM" id="Phobius"/>
    </source>
</evidence>
<keyword evidence="5 6" id="KW-0472">Membrane</keyword>
<dbReference type="Proteomes" id="UP000026249">
    <property type="component" value="Unassembled WGS sequence"/>
</dbReference>
<gene>
    <name evidence="8" type="ORF">ACMU_16355</name>
</gene>
<feature type="transmembrane region" description="Helical" evidence="6">
    <location>
        <begin position="123"/>
        <end position="142"/>
    </location>
</feature>
<comment type="similarity">
    <text evidence="2">Belongs to the EamA transporter family.</text>
</comment>
<keyword evidence="9" id="KW-1185">Reference proteome</keyword>
<evidence type="ECO:0000256" key="2">
    <source>
        <dbReference type="ARBA" id="ARBA00007362"/>
    </source>
</evidence>
<feature type="transmembrane region" description="Helical" evidence="6">
    <location>
        <begin position="31"/>
        <end position="49"/>
    </location>
</feature>
<accession>A0A037ZGL7</accession>
<evidence type="ECO:0000256" key="4">
    <source>
        <dbReference type="ARBA" id="ARBA00022989"/>
    </source>
</evidence>
<feature type="domain" description="EamA" evidence="7">
    <location>
        <begin position="149"/>
        <end position="281"/>
    </location>
</feature>
<evidence type="ECO:0000313" key="9">
    <source>
        <dbReference type="Proteomes" id="UP000026249"/>
    </source>
</evidence>
<dbReference type="GO" id="GO:0016020">
    <property type="term" value="C:membrane"/>
    <property type="evidence" value="ECO:0007669"/>
    <property type="project" value="UniProtKB-SubCell"/>
</dbReference>
<dbReference type="EMBL" id="JFKE01000006">
    <property type="protein sequence ID" value="KAJ54686.1"/>
    <property type="molecule type" value="Genomic_DNA"/>
</dbReference>
<dbReference type="PANTHER" id="PTHR32322">
    <property type="entry name" value="INNER MEMBRANE TRANSPORTER"/>
    <property type="match status" value="1"/>
</dbReference>
<dbReference type="InterPro" id="IPR050638">
    <property type="entry name" value="AA-Vitamin_Transporters"/>
</dbReference>
<feature type="transmembrane region" description="Helical" evidence="6">
    <location>
        <begin position="265"/>
        <end position="283"/>
    </location>
</feature>
<organism evidence="8 9">
    <name type="scientific">Actibacterium mucosum KCTC 23349</name>
    <dbReference type="NCBI Taxonomy" id="1454373"/>
    <lineage>
        <taxon>Bacteria</taxon>
        <taxon>Pseudomonadati</taxon>
        <taxon>Pseudomonadota</taxon>
        <taxon>Alphaproteobacteria</taxon>
        <taxon>Rhodobacterales</taxon>
        <taxon>Roseobacteraceae</taxon>
        <taxon>Actibacterium</taxon>
    </lineage>
</organism>
<dbReference type="InterPro" id="IPR037185">
    <property type="entry name" value="EmrE-like"/>
</dbReference>
<name>A0A037ZGL7_9RHOB</name>
<keyword evidence="3 6" id="KW-0812">Transmembrane</keyword>
<evidence type="ECO:0000313" key="8">
    <source>
        <dbReference type="EMBL" id="KAJ54686.1"/>
    </source>
</evidence>
<keyword evidence="4 6" id="KW-1133">Transmembrane helix</keyword>
<feature type="transmembrane region" description="Helical" evidence="6">
    <location>
        <begin position="179"/>
        <end position="198"/>
    </location>
</feature>
<sequence>MLNWALIFALGMAWGSSFYFNAVLLRELGPLTVALGRVGVGALACWLWLILARKSWRIPPVLLLPMSVFALVQYAIPLALYPYVQQYITSSAAGIVNAMTPIMVVIVSQFWPGGERATWTKSIGVALGFAGIVVLVSPAFAGQGPSNPWALLATMGAPLCYGIALNLMRRFDGMDRTVLTAWSLLLGTAFLVPVALGSEGMPVITRAETWVALFVIGAILTAAAFILLFWLIPRVGGTTASTITLIAPVSAVLLGAYLLSEDVSLPQLVGMGIILLGLLFVDGRLSALLRGHRNVPPVR</sequence>
<dbReference type="RefSeq" id="WP_035260850.1">
    <property type="nucleotide sequence ID" value="NZ_JFKE01000006.1"/>
</dbReference>
<reference evidence="8 9" key="1">
    <citation type="submission" date="2014-03" db="EMBL/GenBank/DDBJ databases">
        <title>Draft Genome Sequence of Actibacterium mucosum KCTC 23349, a Marine Alphaproteobacterium with Complex Ionic Requirements Isolated from Mediterranean Seawater at Malvarrosa Beach, Valencia, Spain.</title>
        <authorList>
            <person name="Arahal D.R."/>
            <person name="Shao Z."/>
            <person name="Lai Q."/>
            <person name="Pujalte M.J."/>
        </authorList>
    </citation>
    <scope>NUCLEOTIDE SEQUENCE [LARGE SCALE GENOMIC DNA]</scope>
    <source>
        <strain evidence="8 9">KCTC 23349</strain>
    </source>
</reference>
<feature type="domain" description="EamA" evidence="7">
    <location>
        <begin position="6"/>
        <end position="136"/>
    </location>
</feature>
<comment type="subcellular location">
    <subcellularLocation>
        <location evidence="1">Membrane</location>
        <topology evidence="1">Multi-pass membrane protein</topology>
    </subcellularLocation>
</comment>
<dbReference type="AlphaFoldDB" id="A0A037ZGL7"/>
<feature type="transmembrane region" description="Helical" evidence="6">
    <location>
        <begin position="148"/>
        <end position="167"/>
    </location>
</feature>
<feature type="transmembrane region" description="Helical" evidence="6">
    <location>
        <begin position="239"/>
        <end position="259"/>
    </location>
</feature>
<evidence type="ECO:0000256" key="3">
    <source>
        <dbReference type="ARBA" id="ARBA00022692"/>
    </source>
</evidence>
<protein>
    <submittedName>
        <fullName evidence="8">ABC transporter permease</fullName>
    </submittedName>
</protein>
<evidence type="ECO:0000256" key="5">
    <source>
        <dbReference type="ARBA" id="ARBA00023136"/>
    </source>
</evidence>
<evidence type="ECO:0000256" key="1">
    <source>
        <dbReference type="ARBA" id="ARBA00004141"/>
    </source>
</evidence>
<dbReference type="OrthoDB" id="9810556at2"/>
<feature type="transmembrane region" description="Helical" evidence="6">
    <location>
        <begin position="210"/>
        <end position="232"/>
    </location>
</feature>
<dbReference type="STRING" id="1454373.ACMU_16355"/>
<feature type="transmembrane region" description="Helical" evidence="6">
    <location>
        <begin position="87"/>
        <end position="111"/>
    </location>
</feature>
<proteinExistence type="inferred from homology"/>
<feature type="transmembrane region" description="Helical" evidence="6">
    <location>
        <begin position="61"/>
        <end position="81"/>
    </location>
</feature>
<dbReference type="InterPro" id="IPR000620">
    <property type="entry name" value="EamA_dom"/>
</dbReference>